<dbReference type="RefSeq" id="WP_262568138.1">
    <property type="nucleotide sequence ID" value="NZ_JAPFCC010000001.1"/>
</dbReference>
<organism evidence="1 2">
    <name type="scientific">Endozoicomonas gorgoniicola</name>
    <dbReference type="NCBI Taxonomy" id="1234144"/>
    <lineage>
        <taxon>Bacteria</taxon>
        <taxon>Pseudomonadati</taxon>
        <taxon>Pseudomonadota</taxon>
        <taxon>Gammaproteobacteria</taxon>
        <taxon>Oceanospirillales</taxon>
        <taxon>Endozoicomonadaceae</taxon>
        <taxon>Endozoicomonas</taxon>
    </lineage>
</organism>
<reference evidence="1 2" key="1">
    <citation type="submission" date="2022-10" db="EMBL/GenBank/DDBJ databases">
        <title>High-quality genome sequences of two octocoral-associated bacteria, Endozoicomonas euniceicola EF212 and Endozoicomonas gorgoniicola PS125.</title>
        <authorList>
            <person name="Chiou Y.-J."/>
            <person name="Chen Y.-H."/>
        </authorList>
    </citation>
    <scope>NUCLEOTIDE SEQUENCE [LARGE SCALE GENOMIC DNA]</scope>
    <source>
        <strain evidence="1 2">PS125</strain>
    </source>
</reference>
<comment type="caution">
    <text evidence="1">The sequence shown here is derived from an EMBL/GenBank/DDBJ whole genome shotgun (WGS) entry which is preliminary data.</text>
</comment>
<accession>A0ABT3MW42</accession>
<name>A0ABT3MW42_9GAMM</name>
<evidence type="ECO:0000313" key="2">
    <source>
        <dbReference type="Proteomes" id="UP001209854"/>
    </source>
</evidence>
<dbReference type="EMBL" id="JAPFCC010000001">
    <property type="protein sequence ID" value="MCW7553303.1"/>
    <property type="molecule type" value="Genomic_DNA"/>
</dbReference>
<keyword evidence="2" id="KW-1185">Reference proteome</keyword>
<proteinExistence type="predicted"/>
<protein>
    <submittedName>
        <fullName evidence="1">Uncharacterized protein</fullName>
    </submittedName>
</protein>
<evidence type="ECO:0000313" key="1">
    <source>
        <dbReference type="EMBL" id="MCW7553303.1"/>
    </source>
</evidence>
<dbReference type="Proteomes" id="UP001209854">
    <property type="component" value="Unassembled WGS sequence"/>
</dbReference>
<gene>
    <name evidence="1" type="ORF">NX722_11770</name>
</gene>
<sequence>MAKSVYIHFFIFLVVSYCPYSYSVCQMCNQDQCSCADTAEINILEWLAVNTSENIEERVYLALLEPIPEDQLRSLLLLMRNYLYILERNNPATELIELSLPNLKNIQIKLQIDAMKNGCVFENFEKIE</sequence>